<dbReference type="SUPFAM" id="SSF53335">
    <property type="entry name" value="S-adenosyl-L-methionine-dependent methyltransferases"/>
    <property type="match status" value="1"/>
</dbReference>
<protein>
    <recommendedName>
        <fullName evidence="3">FAM86 N-terminal domain-containing protein</fullName>
    </recommendedName>
</protein>
<dbReference type="Pfam" id="PF10294">
    <property type="entry name" value="Methyltransf_16"/>
    <property type="match status" value="1"/>
</dbReference>
<dbReference type="Proteomes" id="UP000285060">
    <property type="component" value="Unassembled WGS sequence"/>
</dbReference>
<sequence>MANSDDEDWREEVEYAVGTIRIGTDLTFQIRQMEELSLAGSLSMLSEMRETTSEISGQRIWPGSYLLAEFVHAHPNIVARKRVLELGAGTGLVSLVSRLVGAKSVVATDGDADVVTDILAWNVQNNLSKNTTGQNSPGSIDTTSLWWGDESSNGVFRERFGVDKFDVVVAGDVLYKSELVTLLLATINTWLSASGAFYLCHIPRADVSHEMLQRELTAAGLSFDIIQDYVAKGIQAATVARLPEDCAMDDVIKAKIYRIAHPEHNVSGFPSEFLATKLDALVFGDGGGEQYAQSGAEFVEWGVELVLVVDVHKEWRLVSCSNVPKVVQFAVSLHDVGQLGIVDKFDFCTTIRFKPGKHDEIRIREYVA</sequence>
<evidence type="ECO:0000313" key="1">
    <source>
        <dbReference type="EMBL" id="RHY23303.1"/>
    </source>
</evidence>
<accession>A0A3R6VQW2</accession>
<proteinExistence type="predicted"/>
<dbReference type="InterPro" id="IPR029063">
    <property type="entry name" value="SAM-dependent_MTases_sf"/>
</dbReference>
<evidence type="ECO:0000313" key="2">
    <source>
        <dbReference type="Proteomes" id="UP000285060"/>
    </source>
</evidence>
<keyword evidence="2" id="KW-1185">Reference proteome</keyword>
<dbReference type="InterPro" id="IPR019410">
    <property type="entry name" value="Methyltransf_16"/>
</dbReference>
<dbReference type="Gene3D" id="3.40.50.150">
    <property type="entry name" value="Vaccinia Virus protein VP39"/>
    <property type="match status" value="1"/>
</dbReference>
<dbReference type="VEuPathDB" id="FungiDB:H310_09828"/>
<organism evidence="1 2">
    <name type="scientific">Aphanomyces invadans</name>
    <dbReference type="NCBI Taxonomy" id="157072"/>
    <lineage>
        <taxon>Eukaryota</taxon>
        <taxon>Sar</taxon>
        <taxon>Stramenopiles</taxon>
        <taxon>Oomycota</taxon>
        <taxon>Saprolegniomycetes</taxon>
        <taxon>Saprolegniales</taxon>
        <taxon>Verrucalvaceae</taxon>
        <taxon>Aphanomyces</taxon>
    </lineage>
</organism>
<comment type="caution">
    <text evidence="1">The sequence shown here is derived from an EMBL/GenBank/DDBJ whole genome shotgun (WGS) entry which is preliminary data.</text>
</comment>
<gene>
    <name evidence="1" type="ORF">DYB32_009238</name>
</gene>
<name>A0A3R6VQW2_9STRA</name>
<evidence type="ECO:0008006" key="3">
    <source>
        <dbReference type="Google" id="ProtNLM"/>
    </source>
</evidence>
<dbReference type="CDD" id="cd02440">
    <property type="entry name" value="AdoMet_MTases"/>
    <property type="match status" value="1"/>
</dbReference>
<dbReference type="EMBL" id="QUSY01001869">
    <property type="protein sequence ID" value="RHY23303.1"/>
    <property type="molecule type" value="Genomic_DNA"/>
</dbReference>
<dbReference type="PANTHER" id="PTHR14614">
    <property type="entry name" value="HEPATOCELLULAR CARCINOMA-ASSOCIATED ANTIGEN"/>
    <property type="match status" value="1"/>
</dbReference>
<reference evidence="1 2" key="1">
    <citation type="submission" date="2018-08" db="EMBL/GenBank/DDBJ databases">
        <title>Aphanomyces genome sequencing and annotation.</title>
        <authorList>
            <person name="Minardi D."/>
            <person name="Oidtmann B."/>
            <person name="Van Der Giezen M."/>
            <person name="Studholme D.J."/>
        </authorList>
    </citation>
    <scope>NUCLEOTIDE SEQUENCE [LARGE SCALE GENOMIC DNA]</scope>
    <source>
        <strain evidence="1 2">NJM0002</strain>
    </source>
</reference>
<dbReference type="AlphaFoldDB" id="A0A3R6VQW2"/>
<dbReference type="PANTHER" id="PTHR14614:SF142">
    <property type="entry name" value="FAM86 N-TERMINAL DOMAIN-CONTAINING PROTEIN"/>
    <property type="match status" value="1"/>
</dbReference>